<dbReference type="RefSeq" id="WP_146780919.1">
    <property type="nucleotide sequence ID" value="NZ_CP042434.1"/>
</dbReference>
<dbReference type="InterPro" id="IPR033985">
    <property type="entry name" value="SusD-like_N"/>
</dbReference>
<keyword evidence="5" id="KW-0998">Cell outer membrane</keyword>
<evidence type="ECO:0000256" key="2">
    <source>
        <dbReference type="ARBA" id="ARBA00006275"/>
    </source>
</evidence>
<protein>
    <submittedName>
        <fullName evidence="8">RagB/SusD family nutrient uptake outer membrane protein</fullName>
    </submittedName>
</protein>
<feature type="domain" description="SusD-like N-terminal" evidence="7">
    <location>
        <begin position="70"/>
        <end position="217"/>
    </location>
</feature>
<evidence type="ECO:0000259" key="7">
    <source>
        <dbReference type="Pfam" id="PF14322"/>
    </source>
</evidence>
<proteinExistence type="inferred from homology"/>
<gene>
    <name evidence="8" type="ORF">FSB73_07515</name>
</gene>
<dbReference type="Pfam" id="PF14322">
    <property type="entry name" value="SusD-like_3"/>
    <property type="match status" value="1"/>
</dbReference>
<dbReference type="GO" id="GO:0009279">
    <property type="term" value="C:cell outer membrane"/>
    <property type="evidence" value="ECO:0007669"/>
    <property type="project" value="UniProtKB-SubCell"/>
</dbReference>
<dbReference type="OrthoDB" id="973538at2"/>
<sequence>MVGPTDKYSTASYPKSFDDLNSAVTACYSNLRDQYLYGFDFLPKVMANATHVSDAAYTDPDWVGFSNPMAINPSNGFVTGAWQALFAGVKNCNVALSAADFYESNYAAPAEKTQIDYVRGQAYFLRAYYYFMLENLFGEDYVPSPTATDTLGVPIFSGIPATYQDAQQPRSSITAVWNLIESDLQKAADLLKGQVWPASDQARATEWAAKALLGKAYVFRKEYAKAAPVLKDVIDNSGKSLMPYKNYRNSFIGIDINGNSVDEFNSESLFELNVDQNAMGGYGVFSGVANATTINGLIWPPYALGEDGTEATSQPLGYGGNDGFHDKNVLRFGFNLGTYNLVNNLDFDASKPASYSNPKMVMDPVYKQKSLAARTNHTVDPRLYVVAMQPWLDSVRLKDKNGVLAWHPVARPGYLQGDPNFAEEYGWSFRKYAPIYNTMDAVGDADACNIYLLRLADVYLLFAEASMHNGDNATALNYLNKIRRRAYGLDPNMTSALDYKSLTDATPAAVSNDPVLGHNPLYYERWAELFNEGQWWFDMCRWHLGASEAAYYGKVRTVKGDLQWDDKSYAWPIPLAEINSNPKITTADQNPGY</sequence>
<name>A0A5B8VKJ7_9BACT</name>
<evidence type="ECO:0000313" key="9">
    <source>
        <dbReference type="Proteomes" id="UP000321291"/>
    </source>
</evidence>
<accession>A0A5B8VKJ7</accession>
<keyword evidence="3" id="KW-0732">Signal</keyword>
<dbReference type="Proteomes" id="UP000321291">
    <property type="component" value="Chromosome"/>
</dbReference>
<evidence type="ECO:0000256" key="3">
    <source>
        <dbReference type="ARBA" id="ARBA00022729"/>
    </source>
</evidence>
<evidence type="ECO:0000256" key="5">
    <source>
        <dbReference type="ARBA" id="ARBA00023237"/>
    </source>
</evidence>
<evidence type="ECO:0000256" key="4">
    <source>
        <dbReference type="ARBA" id="ARBA00023136"/>
    </source>
</evidence>
<dbReference type="KEGG" id="agi:FSB73_07515"/>
<dbReference type="Pfam" id="PF07980">
    <property type="entry name" value="SusD_RagB"/>
    <property type="match status" value="1"/>
</dbReference>
<reference evidence="8 9" key="1">
    <citation type="journal article" date="2017" name="Int. J. Syst. Evol. Microbiol.">
        <title>Arachidicoccus ginsenosidivorans sp. nov., with ginsenoside-converting activity isolated from ginseng cultivating soil.</title>
        <authorList>
            <person name="Siddiqi M.Z."/>
            <person name="Aslam Z."/>
            <person name="Im W.T."/>
        </authorList>
    </citation>
    <scope>NUCLEOTIDE SEQUENCE [LARGE SCALE GENOMIC DNA]</scope>
    <source>
        <strain evidence="8 9">Gsoil 809</strain>
    </source>
</reference>
<comment type="subcellular location">
    <subcellularLocation>
        <location evidence="1">Cell outer membrane</location>
    </subcellularLocation>
</comment>
<feature type="domain" description="RagB/SusD" evidence="6">
    <location>
        <begin position="364"/>
        <end position="593"/>
    </location>
</feature>
<keyword evidence="9" id="KW-1185">Reference proteome</keyword>
<dbReference type="EMBL" id="CP042434">
    <property type="protein sequence ID" value="QEC71541.1"/>
    <property type="molecule type" value="Genomic_DNA"/>
</dbReference>
<dbReference type="InterPro" id="IPR011990">
    <property type="entry name" value="TPR-like_helical_dom_sf"/>
</dbReference>
<dbReference type="Gene3D" id="1.25.40.390">
    <property type="match status" value="1"/>
</dbReference>
<evidence type="ECO:0000256" key="1">
    <source>
        <dbReference type="ARBA" id="ARBA00004442"/>
    </source>
</evidence>
<dbReference type="InterPro" id="IPR012944">
    <property type="entry name" value="SusD_RagB_dom"/>
</dbReference>
<organism evidence="8 9">
    <name type="scientific">Arachidicoccus ginsenosidivorans</name>
    <dbReference type="NCBI Taxonomy" id="496057"/>
    <lineage>
        <taxon>Bacteria</taxon>
        <taxon>Pseudomonadati</taxon>
        <taxon>Bacteroidota</taxon>
        <taxon>Chitinophagia</taxon>
        <taxon>Chitinophagales</taxon>
        <taxon>Chitinophagaceae</taxon>
        <taxon>Arachidicoccus</taxon>
    </lineage>
</organism>
<dbReference type="SUPFAM" id="SSF48452">
    <property type="entry name" value="TPR-like"/>
    <property type="match status" value="1"/>
</dbReference>
<dbReference type="AlphaFoldDB" id="A0A5B8VKJ7"/>
<evidence type="ECO:0000259" key="6">
    <source>
        <dbReference type="Pfam" id="PF07980"/>
    </source>
</evidence>
<keyword evidence="4" id="KW-0472">Membrane</keyword>
<comment type="similarity">
    <text evidence="2">Belongs to the SusD family.</text>
</comment>
<evidence type="ECO:0000313" key="8">
    <source>
        <dbReference type="EMBL" id="QEC71541.1"/>
    </source>
</evidence>